<accession>A0A8S3UJL6</accession>
<dbReference type="GO" id="GO:0006260">
    <property type="term" value="P:DNA replication"/>
    <property type="evidence" value="ECO:0007669"/>
    <property type="project" value="UniProtKB-UniRule"/>
</dbReference>
<dbReference type="Pfam" id="PF24882">
    <property type="entry name" value="WHD_ORC2"/>
    <property type="match status" value="1"/>
</dbReference>
<dbReference type="PANTHER" id="PTHR14052">
    <property type="entry name" value="ORIGIN RECOGNITION COMPLEX SUBUNIT 2"/>
    <property type="match status" value="1"/>
</dbReference>
<dbReference type="PANTHER" id="PTHR14052:SF0">
    <property type="entry name" value="ORIGIN RECOGNITION COMPLEX SUBUNIT 2"/>
    <property type="match status" value="1"/>
</dbReference>
<dbReference type="GO" id="GO:0005664">
    <property type="term" value="C:nuclear origin of replication recognition complex"/>
    <property type="evidence" value="ECO:0007669"/>
    <property type="project" value="UniProtKB-UniRule"/>
</dbReference>
<dbReference type="Proteomes" id="UP000683360">
    <property type="component" value="Unassembled WGS sequence"/>
</dbReference>
<proteinExistence type="predicted"/>
<reference evidence="2" key="1">
    <citation type="submission" date="2021-03" db="EMBL/GenBank/DDBJ databases">
        <authorList>
            <person name="Bekaert M."/>
        </authorList>
    </citation>
    <scope>NUCLEOTIDE SEQUENCE</scope>
</reference>
<keyword evidence="3" id="KW-1185">Reference proteome</keyword>
<protein>
    <submittedName>
        <fullName evidence="2">ORC2</fullName>
    </submittedName>
</protein>
<dbReference type="InterPro" id="IPR007220">
    <property type="entry name" value="ORC2"/>
</dbReference>
<evidence type="ECO:0000313" key="2">
    <source>
        <dbReference type="EMBL" id="CAG2245483.1"/>
    </source>
</evidence>
<dbReference type="AlphaFoldDB" id="A0A8S3UJL6"/>
<feature type="domain" description="Origin recognition complex subunit 2 winged-helix" evidence="1">
    <location>
        <begin position="234"/>
        <end position="294"/>
    </location>
</feature>
<dbReference type="OrthoDB" id="20198at2759"/>
<dbReference type="EMBL" id="CAJPWZ010002773">
    <property type="protein sequence ID" value="CAG2245483.1"/>
    <property type="molecule type" value="Genomic_DNA"/>
</dbReference>
<evidence type="ECO:0000259" key="1">
    <source>
        <dbReference type="Pfam" id="PF24882"/>
    </source>
</evidence>
<comment type="caution">
    <text evidence="2">The sequence shown here is derived from an EMBL/GenBank/DDBJ whole genome shotgun (WGS) entry which is preliminary data.</text>
</comment>
<gene>
    <name evidence="2" type="ORF">MEDL_57494</name>
</gene>
<dbReference type="InterPro" id="IPR056773">
    <property type="entry name" value="WHD_ORC2"/>
</dbReference>
<name>A0A8S3UJL6_MYTED</name>
<organism evidence="2 3">
    <name type="scientific">Mytilus edulis</name>
    <name type="common">Blue mussel</name>
    <dbReference type="NCBI Taxonomy" id="6550"/>
    <lineage>
        <taxon>Eukaryota</taxon>
        <taxon>Metazoa</taxon>
        <taxon>Spiralia</taxon>
        <taxon>Lophotrochozoa</taxon>
        <taxon>Mollusca</taxon>
        <taxon>Bivalvia</taxon>
        <taxon>Autobranchia</taxon>
        <taxon>Pteriomorphia</taxon>
        <taxon>Mytilida</taxon>
        <taxon>Mytiloidea</taxon>
        <taxon>Mytilidae</taxon>
        <taxon>Mytilinae</taxon>
        <taxon>Mytilus</taxon>
    </lineage>
</organism>
<sequence>MAILRKDHPLNRLRVIIEPGVDPDDTYNETPYEKGYCFVSYLQHLVETWTNLTIFSNLTEGLEFDKWLNTPGWQPYVPDLSAGKELTKPAEQLANFGQEKQTEGVSKQNQEVMIQVTQTYFQMEDISSSSFLDKVLEKASVKVLWKKMVEQYPSISQTHNAEYGIRVNVADLIGCGLMLQHIYLTPTTSYENSLLVQQSGSLALSSMTHVMKSLTPNAKNIFILLTKHQLENKDNSTYIGMSIQDLYQRCREGFLVNSDLTLRAQLVEFKDHKLIKSKKSYDGIEHLMIPIDNATLTEFLEQHETS</sequence>
<dbReference type="GO" id="GO:0003688">
    <property type="term" value="F:DNA replication origin binding"/>
    <property type="evidence" value="ECO:0007669"/>
    <property type="project" value="UniProtKB-UniRule"/>
</dbReference>
<evidence type="ECO:0000313" key="3">
    <source>
        <dbReference type="Proteomes" id="UP000683360"/>
    </source>
</evidence>